<dbReference type="RefSeq" id="WP_040105043.1">
    <property type="nucleotide sequence ID" value="NZ_BMCA01000001.1"/>
</dbReference>
<dbReference type="OrthoDB" id="2381902at2"/>
<name>A0A0C2HPZ9_9STAP</name>
<comment type="caution">
    <text evidence="1">The sequence shown here is derived from an EMBL/GenBank/DDBJ whole genome shotgun (WGS) entry which is preliminary data.</text>
</comment>
<reference evidence="3 5" key="2">
    <citation type="submission" date="2017-07" db="EMBL/GenBank/DDBJ databases">
        <title>Shotgun whole genome sequences of three halophilic bacterial isolates.</title>
        <authorList>
            <person name="Pozzo T."/>
            <person name="Higdon S.M."/>
            <person name="Quillaguaman J."/>
        </authorList>
    </citation>
    <scope>NUCLEOTIDE SEQUENCE [LARGE SCALE GENOMIC DNA]</scope>
    <source>
        <strain evidence="3 5">BU-1</strain>
    </source>
</reference>
<dbReference type="InterPro" id="IPR021415">
    <property type="entry name" value="SAV0927-like"/>
</dbReference>
<dbReference type="EMBL" id="JXII01000002">
    <property type="protein sequence ID" value="KIH71581.1"/>
    <property type="molecule type" value="Genomic_DNA"/>
</dbReference>
<organism evidence="1 4">
    <name type="scientific">Salinicoccus roseus</name>
    <dbReference type="NCBI Taxonomy" id="45670"/>
    <lineage>
        <taxon>Bacteria</taxon>
        <taxon>Bacillati</taxon>
        <taxon>Bacillota</taxon>
        <taxon>Bacilli</taxon>
        <taxon>Bacillales</taxon>
        <taxon>Staphylococcaceae</taxon>
        <taxon>Salinicoccus</taxon>
    </lineage>
</organism>
<dbReference type="Proteomes" id="UP000031546">
    <property type="component" value="Unassembled WGS sequence"/>
</dbReference>
<evidence type="ECO:0000313" key="1">
    <source>
        <dbReference type="EMBL" id="KIH71581.1"/>
    </source>
</evidence>
<dbReference type="EMBL" id="NPEZ01000003">
    <property type="protein sequence ID" value="OZT77041.1"/>
    <property type="molecule type" value="Genomic_DNA"/>
</dbReference>
<evidence type="ECO:0000313" key="4">
    <source>
        <dbReference type="Proteomes" id="UP000031546"/>
    </source>
</evidence>
<dbReference type="AlphaFoldDB" id="A0A0C2HPZ9"/>
<reference evidence="2" key="4">
    <citation type="submission" date="2022-12" db="EMBL/GenBank/DDBJ databases">
        <title>Genome analysis and biological profiling of marine Salinicoccus roseus MOSEL-ME25.</title>
        <authorList>
            <person name="Mirza F.T."/>
            <person name="Xie Y."/>
            <person name="Shinwari Z.K."/>
        </authorList>
    </citation>
    <scope>NUCLEOTIDE SEQUENCE</scope>
    <source>
        <strain evidence="2">MOSEL-ME25</strain>
    </source>
</reference>
<evidence type="ECO:0000313" key="6">
    <source>
        <dbReference type="Proteomes" id="UP000527860"/>
    </source>
</evidence>
<gene>
    <name evidence="3" type="ORF">CFN03_08150</name>
    <name evidence="2" type="ORF">F7P68_0003915</name>
    <name evidence="1" type="ORF">SN16_02600</name>
</gene>
<evidence type="ECO:0000313" key="3">
    <source>
        <dbReference type="EMBL" id="OZT77041.1"/>
    </source>
</evidence>
<keyword evidence="6" id="KW-1185">Reference proteome</keyword>
<dbReference type="Pfam" id="PF11256">
    <property type="entry name" value="SAV0927-like"/>
    <property type="match status" value="1"/>
</dbReference>
<reference evidence="1 4" key="1">
    <citation type="submission" date="2015-01" db="EMBL/GenBank/DDBJ databases">
        <title>Genome sequences of high lactate-tolerant strain Salinicoccus roseus W12 with industrial interest.</title>
        <authorList>
            <person name="Wang H."/>
            <person name="Yu B."/>
        </authorList>
    </citation>
    <scope>NUCLEOTIDE SEQUENCE [LARGE SCALE GENOMIC DNA]</scope>
    <source>
        <strain evidence="1 4">W12</strain>
    </source>
</reference>
<dbReference type="GeneID" id="77844429"/>
<dbReference type="EMBL" id="JABEVU030000001">
    <property type="protein sequence ID" value="MDB0579667.1"/>
    <property type="molecule type" value="Genomic_DNA"/>
</dbReference>
<evidence type="ECO:0000313" key="2">
    <source>
        <dbReference type="EMBL" id="MDB0579667.1"/>
    </source>
</evidence>
<proteinExistence type="predicted"/>
<dbReference type="Proteomes" id="UP000216682">
    <property type="component" value="Unassembled WGS sequence"/>
</dbReference>
<evidence type="ECO:0000313" key="5">
    <source>
        <dbReference type="Proteomes" id="UP000216682"/>
    </source>
</evidence>
<dbReference type="STRING" id="45670.SN16_02600"/>
<reference evidence="2" key="3">
    <citation type="submission" date="2020-04" db="EMBL/GenBank/DDBJ databases">
        <authorList>
            <person name="Tanveer F."/>
            <person name="Xie Y."/>
            <person name="Shinwari Z.K."/>
        </authorList>
    </citation>
    <scope>NUCLEOTIDE SEQUENCE</scope>
    <source>
        <strain evidence="2">MOSEL-ME25</strain>
    </source>
</reference>
<dbReference type="Proteomes" id="UP000527860">
    <property type="component" value="Unassembled WGS sequence"/>
</dbReference>
<sequence>MIDFFLYDESEDTYTRYVSFVGEHGRYDLAIIQTDRYFGKSLVLNTQGSRFGIIGPDDLEEEGYIAHILGYTDDEASEVEAFLSEVIA</sequence>
<accession>A0A0C2HPZ9</accession>
<protein>
    <submittedName>
        <fullName evidence="1">Cytosolic protein</fullName>
    </submittedName>
    <submittedName>
        <fullName evidence="2">DUF3055 domain-containing protein</fullName>
    </submittedName>
</protein>